<evidence type="ECO:0000256" key="3">
    <source>
        <dbReference type="ARBA" id="ARBA00022771"/>
    </source>
</evidence>
<evidence type="ECO:0000256" key="1">
    <source>
        <dbReference type="ARBA" id="ARBA00004123"/>
    </source>
</evidence>
<evidence type="ECO:0000256" key="4">
    <source>
        <dbReference type="ARBA" id="ARBA00022833"/>
    </source>
</evidence>
<dbReference type="EnsemblMetazoa" id="XM_011412036.2">
    <property type="protein sequence ID" value="XP_011410338.2"/>
    <property type="gene ID" value="LOC100638930"/>
</dbReference>
<dbReference type="SUPFAM" id="SSF53098">
    <property type="entry name" value="Ribonuclease H-like"/>
    <property type="match status" value="1"/>
</dbReference>
<dbReference type="GeneID" id="100638930"/>
<keyword evidence="5" id="KW-0539">Nucleus</keyword>
<evidence type="ECO:0008006" key="8">
    <source>
        <dbReference type="Google" id="ProtNLM"/>
    </source>
</evidence>
<reference evidence="7" key="1">
    <citation type="journal article" date="2010" name="Nature">
        <title>The Amphimedon queenslandica genome and the evolution of animal complexity.</title>
        <authorList>
            <person name="Srivastava M."/>
            <person name="Simakov O."/>
            <person name="Chapman J."/>
            <person name="Fahey B."/>
            <person name="Gauthier M.E."/>
            <person name="Mitros T."/>
            <person name="Richards G.S."/>
            <person name="Conaco C."/>
            <person name="Dacre M."/>
            <person name="Hellsten U."/>
            <person name="Larroux C."/>
            <person name="Putnam N.H."/>
            <person name="Stanke M."/>
            <person name="Adamska M."/>
            <person name="Darling A."/>
            <person name="Degnan S.M."/>
            <person name="Oakley T.H."/>
            <person name="Plachetzki D.C."/>
            <person name="Zhai Y."/>
            <person name="Adamski M."/>
            <person name="Calcino A."/>
            <person name="Cummins S.F."/>
            <person name="Goodstein D.M."/>
            <person name="Harris C."/>
            <person name="Jackson D.J."/>
            <person name="Leys S.P."/>
            <person name="Shu S."/>
            <person name="Woodcroft B.J."/>
            <person name="Vervoort M."/>
            <person name="Kosik K.S."/>
            <person name="Manning G."/>
            <person name="Degnan B.M."/>
            <person name="Rokhsar D.S."/>
        </authorList>
    </citation>
    <scope>NUCLEOTIDE SEQUENCE [LARGE SCALE GENOMIC DNA]</scope>
</reference>
<keyword evidence="2" id="KW-0479">Metal-binding</keyword>
<comment type="subcellular location">
    <subcellularLocation>
        <location evidence="1">Nucleus</location>
    </subcellularLocation>
</comment>
<dbReference type="PANTHER" id="PTHR46481">
    <property type="entry name" value="ZINC FINGER BED DOMAIN-CONTAINING PROTEIN 4"/>
    <property type="match status" value="1"/>
</dbReference>
<dbReference type="RefSeq" id="XP_011410338.2">
    <property type="nucleotide sequence ID" value="XM_011412036.2"/>
</dbReference>
<dbReference type="PANTHER" id="PTHR46481:SF10">
    <property type="entry name" value="ZINC FINGER BED DOMAIN-CONTAINING PROTEIN 39"/>
    <property type="match status" value="1"/>
</dbReference>
<protein>
    <recommendedName>
        <fullName evidence="8">DUF659 domain-containing protein</fullName>
    </recommendedName>
</protein>
<organism evidence="6 7">
    <name type="scientific">Amphimedon queenslandica</name>
    <name type="common">Sponge</name>
    <dbReference type="NCBI Taxonomy" id="400682"/>
    <lineage>
        <taxon>Eukaryota</taxon>
        <taxon>Metazoa</taxon>
        <taxon>Porifera</taxon>
        <taxon>Demospongiae</taxon>
        <taxon>Heteroscleromorpha</taxon>
        <taxon>Haplosclerida</taxon>
        <taxon>Niphatidae</taxon>
        <taxon>Amphimedon</taxon>
    </lineage>
</organism>
<keyword evidence="3" id="KW-0863">Zinc-finger</keyword>
<keyword evidence="7" id="KW-1185">Reference proteome</keyword>
<keyword evidence="4" id="KW-0862">Zinc</keyword>
<reference evidence="6" key="2">
    <citation type="submission" date="2024-06" db="UniProtKB">
        <authorList>
            <consortium name="EnsemblMetazoa"/>
        </authorList>
    </citation>
    <scope>IDENTIFICATION</scope>
</reference>
<dbReference type="InterPro" id="IPR012337">
    <property type="entry name" value="RNaseH-like_sf"/>
</dbReference>
<dbReference type="GO" id="GO:0008270">
    <property type="term" value="F:zinc ion binding"/>
    <property type="evidence" value="ECO:0007669"/>
    <property type="project" value="UniProtKB-KW"/>
</dbReference>
<name>A0AAN0IVS9_AMPQE</name>
<sequence length="296" mass="33379">MNAATSVAHTTDIWTSCQTKSYCCVTTHLINGDWELKSYLLETFHFCLDHTAANISMELQRVVESWNIQDKIVCVVTDNAANMVAAISSTRWRHLPCFAHSLNVVVQNSIKSDPELFAVQTKCKNVVSHFHRSVKSTEKLGEIQLQLSLPEHKLVQDVSTRWISTYIMLERFYEQFEAITTTLCLVNQNDLCLKADGKDNSRALQLLKQFLEATENISGQAYVSISMIVPLTKILQQHCSSLYRANPSSVLTGSLNSELNNRFTSIETHYVTAVSTLLDPRLKKIPSLTRQPLATQ</sequence>
<dbReference type="KEGG" id="aqu:100638930"/>
<evidence type="ECO:0000256" key="5">
    <source>
        <dbReference type="ARBA" id="ARBA00023242"/>
    </source>
</evidence>
<dbReference type="GO" id="GO:0005634">
    <property type="term" value="C:nucleus"/>
    <property type="evidence" value="ECO:0007669"/>
    <property type="project" value="UniProtKB-SubCell"/>
</dbReference>
<dbReference type="AlphaFoldDB" id="A0AAN0IVS9"/>
<accession>A0AAN0IVS9</accession>
<evidence type="ECO:0000313" key="7">
    <source>
        <dbReference type="Proteomes" id="UP000007879"/>
    </source>
</evidence>
<proteinExistence type="predicted"/>
<evidence type="ECO:0000313" key="6">
    <source>
        <dbReference type="EnsemblMetazoa" id="XP_011410338.2"/>
    </source>
</evidence>
<dbReference type="Proteomes" id="UP000007879">
    <property type="component" value="Unassembled WGS sequence"/>
</dbReference>
<evidence type="ECO:0000256" key="2">
    <source>
        <dbReference type="ARBA" id="ARBA00022723"/>
    </source>
</evidence>
<dbReference type="InterPro" id="IPR052035">
    <property type="entry name" value="ZnF_BED_domain_contain"/>
</dbReference>